<sequence length="279" mass="30752">MDTPDICRKWCPISFSVPGPDEDGSPEEDGPGSCLYIMEKVATPEPDQGQFEAFVYTSAETSFSKSWYRHSLPPPPYVLHPSYQLARIYSQAVLGGGSHLCISALGHGTYCFDTASREWSHAGDWILPVYGMAEYVPELNLWFGLSEKDLLPCAFDLSSVLEGRKPTLTDIWRINYPPDWCSHGITNIISLGAGRFCIVKFFETMQEGTYCFGEPVVDEIFAVFTGVELLSSCAKGVKLNGNGKGTCSGNHNGKQGIRMVKHMSKVHVLTGYTTIEAIL</sequence>
<evidence type="ECO:0000313" key="2">
    <source>
        <dbReference type="Proteomes" id="UP000636709"/>
    </source>
</evidence>
<organism evidence="1 2">
    <name type="scientific">Digitaria exilis</name>
    <dbReference type="NCBI Taxonomy" id="1010633"/>
    <lineage>
        <taxon>Eukaryota</taxon>
        <taxon>Viridiplantae</taxon>
        <taxon>Streptophyta</taxon>
        <taxon>Embryophyta</taxon>
        <taxon>Tracheophyta</taxon>
        <taxon>Spermatophyta</taxon>
        <taxon>Magnoliopsida</taxon>
        <taxon>Liliopsida</taxon>
        <taxon>Poales</taxon>
        <taxon>Poaceae</taxon>
        <taxon>PACMAD clade</taxon>
        <taxon>Panicoideae</taxon>
        <taxon>Panicodae</taxon>
        <taxon>Paniceae</taxon>
        <taxon>Anthephorinae</taxon>
        <taxon>Digitaria</taxon>
    </lineage>
</organism>
<protein>
    <submittedName>
        <fullName evidence="1">Uncharacterized protein</fullName>
    </submittedName>
</protein>
<keyword evidence="2" id="KW-1185">Reference proteome</keyword>
<dbReference type="EMBL" id="JACEFO010001098">
    <property type="protein sequence ID" value="KAF8748247.1"/>
    <property type="molecule type" value="Genomic_DNA"/>
</dbReference>
<dbReference type="OrthoDB" id="692330at2759"/>
<evidence type="ECO:0000313" key="1">
    <source>
        <dbReference type="EMBL" id="KAF8748247.1"/>
    </source>
</evidence>
<name>A0A835KK10_9POAL</name>
<dbReference type="AlphaFoldDB" id="A0A835KK10"/>
<accession>A0A835KK10</accession>
<gene>
    <name evidence="1" type="ORF">HU200_012990</name>
</gene>
<proteinExistence type="predicted"/>
<dbReference type="PANTHER" id="PTHR33085">
    <property type="entry name" value="OS12G0113100 PROTEIN-RELATED"/>
    <property type="match status" value="1"/>
</dbReference>
<dbReference type="Pfam" id="PF07893">
    <property type="entry name" value="DUF1668"/>
    <property type="match status" value="1"/>
</dbReference>
<reference evidence="1" key="1">
    <citation type="submission" date="2020-07" db="EMBL/GenBank/DDBJ databases">
        <title>Genome sequence and genetic diversity analysis of an under-domesticated orphan crop, white fonio (Digitaria exilis).</title>
        <authorList>
            <person name="Bennetzen J.L."/>
            <person name="Chen S."/>
            <person name="Ma X."/>
            <person name="Wang X."/>
            <person name="Yssel A.E.J."/>
            <person name="Chaluvadi S.R."/>
            <person name="Johnson M."/>
            <person name="Gangashetty P."/>
            <person name="Hamidou F."/>
            <person name="Sanogo M.D."/>
            <person name="Zwaenepoel A."/>
            <person name="Wallace J."/>
            <person name="Van De Peer Y."/>
            <person name="Van Deynze A."/>
        </authorList>
    </citation>
    <scope>NUCLEOTIDE SEQUENCE</scope>
    <source>
        <tissue evidence="1">Leaves</tissue>
    </source>
</reference>
<dbReference type="PANTHER" id="PTHR33085:SF113">
    <property type="entry name" value="OS05G0126000 PROTEIN"/>
    <property type="match status" value="1"/>
</dbReference>
<dbReference type="Proteomes" id="UP000636709">
    <property type="component" value="Unassembled WGS sequence"/>
</dbReference>
<comment type="caution">
    <text evidence="1">The sequence shown here is derived from an EMBL/GenBank/DDBJ whole genome shotgun (WGS) entry which is preliminary data.</text>
</comment>
<dbReference type="InterPro" id="IPR012871">
    <property type="entry name" value="DUF1668_ORYSA"/>
</dbReference>